<protein>
    <submittedName>
        <fullName evidence="1">Alanine dehydrogenase</fullName>
    </submittedName>
</protein>
<evidence type="ECO:0000313" key="1">
    <source>
        <dbReference type="EMBL" id="SHF40491.1"/>
    </source>
</evidence>
<dbReference type="InterPro" id="IPR003462">
    <property type="entry name" value="ODC_Mu_crystall"/>
</dbReference>
<dbReference type="Pfam" id="PF02423">
    <property type="entry name" value="OCD_Mu_crystall"/>
    <property type="match status" value="1"/>
</dbReference>
<dbReference type="PANTHER" id="PTHR13812:SF19">
    <property type="entry name" value="KETIMINE REDUCTASE MU-CRYSTALLIN"/>
    <property type="match status" value="1"/>
</dbReference>
<evidence type="ECO:0000313" key="2">
    <source>
        <dbReference type="Proteomes" id="UP000184245"/>
    </source>
</evidence>
<dbReference type="STRING" id="1122155.SAMN02745158_03605"/>
<accession>A0A1M5BD61</accession>
<dbReference type="PANTHER" id="PTHR13812">
    <property type="entry name" value="KETIMINE REDUCTASE MU-CRYSTALLIN"/>
    <property type="match status" value="1"/>
</dbReference>
<name>A0A1M5BD61_9CLOT</name>
<organism evidence="1 2">
    <name type="scientific">Lactonifactor longoviformis DSM 17459</name>
    <dbReference type="NCBI Taxonomy" id="1122155"/>
    <lineage>
        <taxon>Bacteria</taxon>
        <taxon>Bacillati</taxon>
        <taxon>Bacillota</taxon>
        <taxon>Clostridia</taxon>
        <taxon>Eubacteriales</taxon>
        <taxon>Clostridiaceae</taxon>
        <taxon>Lactonifactor</taxon>
    </lineage>
</organism>
<dbReference type="GO" id="GO:0005737">
    <property type="term" value="C:cytoplasm"/>
    <property type="evidence" value="ECO:0007669"/>
    <property type="project" value="TreeGrafter"/>
</dbReference>
<dbReference type="EMBL" id="FQVI01000026">
    <property type="protein sequence ID" value="SHF40491.1"/>
    <property type="molecule type" value="Genomic_DNA"/>
</dbReference>
<dbReference type="Proteomes" id="UP000184245">
    <property type="component" value="Unassembled WGS sequence"/>
</dbReference>
<dbReference type="AlphaFoldDB" id="A0A1M5BD61"/>
<proteinExistence type="predicted"/>
<reference evidence="1 2" key="1">
    <citation type="submission" date="2016-11" db="EMBL/GenBank/DDBJ databases">
        <authorList>
            <person name="Jaros S."/>
            <person name="Januszkiewicz K."/>
            <person name="Wedrychowicz H."/>
        </authorList>
    </citation>
    <scope>NUCLEOTIDE SEQUENCE [LARGE SCALE GENOMIC DNA]</scope>
    <source>
        <strain evidence="1 2">DSM 17459</strain>
    </source>
</reference>
<dbReference type="InterPro" id="IPR023401">
    <property type="entry name" value="ODC_N"/>
</dbReference>
<dbReference type="OrthoDB" id="9792005at2"/>
<gene>
    <name evidence="1" type="ORF">SAMN02745158_03605</name>
</gene>
<dbReference type="InterPro" id="IPR036291">
    <property type="entry name" value="NAD(P)-bd_dom_sf"/>
</dbReference>
<keyword evidence="2" id="KW-1185">Reference proteome</keyword>
<dbReference type="Gene3D" id="3.40.50.720">
    <property type="entry name" value="NAD(P)-binding Rossmann-like Domain"/>
    <property type="match status" value="1"/>
</dbReference>
<dbReference type="SUPFAM" id="SSF51735">
    <property type="entry name" value="NAD(P)-binding Rossmann-fold domains"/>
    <property type="match status" value="1"/>
</dbReference>
<dbReference type="Gene3D" id="3.30.1780.10">
    <property type="entry name" value="ornithine cyclodeaminase, domain 1"/>
    <property type="match status" value="1"/>
</dbReference>
<dbReference type="PIRSF" id="PIRSF001439">
    <property type="entry name" value="CryM"/>
    <property type="match status" value="1"/>
</dbReference>
<dbReference type="RefSeq" id="WP_072854168.1">
    <property type="nucleotide sequence ID" value="NZ_FQVI01000026.1"/>
</dbReference>
<sequence length="331" mass="36487">MQKVNLLYLSQEDIVSLNIGWDTIINAVERALIEHSNGTVENPPKRGVHTRPDCFIHEMPVYLKNMDACGIKWVSGYPSNREKGLPFILGVQVMNSAETGAPYCIMDCRWLTGVRTAAVTAATAKRFGRKDSKVLSIVGGGVQGKMHLRALKHVLPGLEECRVYDKFGNVAEGFVDEMSREFPEMLIKQYPKTEMLIPDSDLIFTLAGASLADYPFMPDMDLPKGVLAGSIESARSWPARVCHSADKYITDDLVSTISFGEECYPGGFPEWTAQTGDVISGKKPGRESDDEIVLAFNWGLACEDISLGWDIYNAAKEKGVGTILPLMQTDI</sequence>